<accession>A0ACC1D9K0</accession>
<reference evidence="1 2" key="1">
    <citation type="journal article" date="2021" name="Front. Genet.">
        <title>Chromosome-Level Genome Assembly Reveals Significant Gene Expansion in the Toll and IMD Signaling Pathways of Dendrolimus kikuchii.</title>
        <authorList>
            <person name="Zhou J."/>
            <person name="Wu P."/>
            <person name="Xiong Z."/>
            <person name="Liu N."/>
            <person name="Zhao N."/>
            <person name="Ji M."/>
            <person name="Qiu Y."/>
            <person name="Yang B."/>
        </authorList>
    </citation>
    <scope>NUCLEOTIDE SEQUENCE [LARGE SCALE GENOMIC DNA]</scope>
    <source>
        <strain evidence="1">Ann1</strain>
    </source>
</reference>
<sequence length="284" mass="32288">MYFVVIDPIVTYAASAWHYATMLQTVRNRLETLQRCFALKICKAYRMSLLTSVTVLSGTLLVDLKIRVSALLFQAKKGNSADFLPQDGTMQQKVSHLDLSHPAELIKTEFEFLENLESETVKSQNLAEAFIYTDGSKIVGQVAAAFTWWDQNKETSNSTLNLHPSCTVFQSELYALLKAVNIVKDNSETIFNIMNDMQSALELLSNPKPYHHLAKQTQECIRDISAEGRRECLFWIRANIDKAGKQRADELAKQGAPWDQITAIYHKLPVSFVKRKIRQKSVRI</sequence>
<protein>
    <submittedName>
        <fullName evidence="1">Uncharacterized protein</fullName>
    </submittedName>
</protein>
<name>A0ACC1D9K0_9NEOP</name>
<comment type="caution">
    <text evidence="1">The sequence shown here is derived from an EMBL/GenBank/DDBJ whole genome shotgun (WGS) entry which is preliminary data.</text>
</comment>
<evidence type="ECO:0000313" key="2">
    <source>
        <dbReference type="Proteomes" id="UP000824533"/>
    </source>
</evidence>
<gene>
    <name evidence="1" type="ORF">K1T71_004003</name>
</gene>
<proteinExistence type="predicted"/>
<dbReference type="Proteomes" id="UP000824533">
    <property type="component" value="Linkage Group LG06"/>
</dbReference>
<evidence type="ECO:0000313" key="1">
    <source>
        <dbReference type="EMBL" id="KAJ0180599.1"/>
    </source>
</evidence>
<organism evidence="1 2">
    <name type="scientific">Dendrolimus kikuchii</name>
    <dbReference type="NCBI Taxonomy" id="765133"/>
    <lineage>
        <taxon>Eukaryota</taxon>
        <taxon>Metazoa</taxon>
        <taxon>Ecdysozoa</taxon>
        <taxon>Arthropoda</taxon>
        <taxon>Hexapoda</taxon>
        <taxon>Insecta</taxon>
        <taxon>Pterygota</taxon>
        <taxon>Neoptera</taxon>
        <taxon>Endopterygota</taxon>
        <taxon>Lepidoptera</taxon>
        <taxon>Glossata</taxon>
        <taxon>Ditrysia</taxon>
        <taxon>Bombycoidea</taxon>
        <taxon>Lasiocampidae</taxon>
        <taxon>Dendrolimus</taxon>
    </lineage>
</organism>
<keyword evidence="2" id="KW-1185">Reference proteome</keyword>
<dbReference type="EMBL" id="CM034392">
    <property type="protein sequence ID" value="KAJ0180599.1"/>
    <property type="molecule type" value="Genomic_DNA"/>
</dbReference>